<dbReference type="GO" id="GO:0005524">
    <property type="term" value="F:ATP binding"/>
    <property type="evidence" value="ECO:0007669"/>
    <property type="project" value="UniProtKB-KW"/>
</dbReference>
<dbReference type="Pfam" id="PF00005">
    <property type="entry name" value="ABC_tran"/>
    <property type="match status" value="1"/>
</dbReference>
<feature type="domain" description="ABC transporter" evidence="5">
    <location>
        <begin position="22"/>
        <end position="262"/>
    </location>
</feature>
<keyword evidence="2" id="KW-0813">Transport</keyword>
<dbReference type="Proteomes" id="UP001180840">
    <property type="component" value="Unassembled WGS sequence"/>
</dbReference>
<dbReference type="Gene3D" id="3.40.50.300">
    <property type="entry name" value="P-loop containing nucleotide triphosphate hydrolases"/>
    <property type="match status" value="1"/>
</dbReference>
<keyword evidence="4 6" id="KW-0067">ATP-binding</keyword>
<dbReference type="PANTHER" id="PTHR42734:SF17">
    <property type="entry name" value="METAL TRANSPORT SYSTEM ATP-BINDING PROTEIN TM_0124-RELATED"/>
    <property type="match status" value="1"/>
</dbReference>
<dbReference type="CDD" id="cd03225">
    <property type="entry name" value="ABC_cobalt_CbiO_domain1"/>
    <property type="match status" value="1"/>
</dbReference>
<dbReference type="InterPro" id="IPR027417">
    <property type="entry name" value="P-loop_NTPase"/>
</dbReference>
<evidence type="ECO:0000256" key="1">
    <source>
        <dbReference type="ARBA" id="ARBA00005417"/>
    </source>
</evidence>
<proteinExistence type="inferred from homology"/>
<dbReference type="SUPFAM" id="SSF52540">
    <property type="entry name" value="P-loop containing nucleoside triphosphate hydrolases"/>
    <property type="match status" value="1"/>
</dbReference>
<name>A0ABU1ZW41_9CORY</name>
<evidence type="ECO:0000313" key="7">
    <source>
        <dbReference type="Proteomes" id="UP001180840"/>
    </source>
</evidence>
<keyword evidence="7" id="KW-1185">Reference proteome</keyword>
<sequence length="285" mass="31150">MTDNAADYTTDLDVVADPDLLLDLRNVSLLRDGRALLDDITWQVALGERWVILGPNGAGKTTLIRIAGAEEHPTSGRAYVLGERIGRTALRDLRTMIGVSSAALGGRIPPTEKVGDLVISAGYAVLGRWIEEYDEIDREQAVMTLEQVGAMHLVDRTWGTLSEGERKRVLLARAIMVNPELLILDEPTAGMDLGGREDLVTYLSALALDEDAPATVMITHHVEEIPEGFTHAMLLDEGVAVAQGPIDEVLTSENLSRTFHQPIELDRIGGRYFARRVRVGGTHRA</sequence>
<accession>A0ABU1ZW41</accession>
<keyword evidence="3" id="KW-0547">Nucleotide-binding</keyword>
<comment type="similarity">
    <text evidence="1">Belongs to the ABC transporter superfamily.</text>
</comment>
<evidence type="ECO:0000259" key="5">
    <source>
        <dbReference type="PROSITE" id="PS50893"/>
    </source>
</evidence>
<reference evidence="6" key="1">
    <citation type="submission" date="2023-07" db="EMBL/GenBank/DDBJ databases">
        <title>Sequencing the genomes of 1000 actinobacteria strains.</title>
        <authorList>
            <person name="Klenk H.-P."/>
        </authorList>
    </citation>
    <scope>NUCLEOTIDE SEQUENCE</scope>
    <source>
        <strain evidence="6">DSM 107476</strain>
    </source>
</reference>
<dbReference type="InterPro" id="IPR015856">
    <property type="entry name" value="ABC_transpr_CbiO/EcfA_su"/>
</dbReference>
<dbReference type="PANTHER" id="PTHR42734">
    <property type="entry name" value="METAL TRANSPORT SYSTEM ATP-BINDING PROTEIN TM_0124-RELATED"/>
    <property type="match status" value="1"/>
</dbReference>
<dbReference type="SMART" id="SM00382">
    <property type="entry name" value="AAA"/>
    <property type="match status" value="1"/>
</dbReference>
<dbReference type="InterPro" id="IPR003439">
    <property type="entry name" value="ABC_transporter-like_ATP-bd"/>
</dbReference>
<dbReference type="PROSITE" id="PS50893">
    <property type="entry name" value="ABC_TRANSPORTER_2"/>
    <property type="match status" value="1"/>
</dbReference>
<gene>
    <name evidence="6" type="ORF">J2S39_000807</name>
</gene>
<dbReference type="InterPro" id="IPR003593">
    <property type="entry name" value="AAA+_ATPase"/>
</dbReference>
<protein>
    <submittedName>
        <fullName evidence="6">Iron complex transport system ATP-binding protein</fullName>
    </submittedName>
</protein>
<dbReference type="EMBL" id="JAVDXZ010000001">
    <property type="protein sequence ID" value="MDR7329131.1"/>
    <property type="molecule type" value="Genomic_DNA"/>
</dbReference>
<evidence type="ECO:0000256" key="3">
    <source>
        <dbReference type="ARBA" id="ARBA00022741"/>
    </source>
</evidence>
<dbReference type="InterPro" id="IPR050153">
    <property type="entry name" value="Metal_Ion_Import_ABC"/>
</dbReference>
<comment type="caution">
    <text evidence="6">The sequence shown here is derived from an EMBL/GenBank/DDBJ whole genome shotgun (WGS) entry which is preliminary data.</text>
</comment>
<evidence type="ECO:0000256" key="2">
    <source>
        <dbReference type="ARBA" id="ARBA00022448"/>
    </source>
</evidence>
<evidence type="ECO:0000256" key="4">
    <source>
        <dbReference type="ARBA" id="ARBA00022840"/>
    </source>
</evidence>
<evidence type="ECO:0000313" key="6">
    <source>
        <dbReference type="EMBL" id="MDR7329131.1"/>
    </source>
</evidence>
<organism evidence="6 7">
    <name type="scientific">Corynebacterium guangdongense</name>
    <dbReference type="NCBI Taxonomy" id="1783348"/>
    <lineage>
        <taxon>Bacteria</taxon>
        <taxon>Bacillati</taxon>
        <taxon>Actinomycetota</taxon>
        <taxon>Actinomycetes</taxon>
        <taxon>Mycobacteriales</taxon>
        <taxon>Corynebacteriaceae</taxon>
        <taxon>Corynebacterium</taxon>
    </lineage>
</organism>